<keyword evidence="3" id="KW-1185">Reference proteome</keyword>
<reference evidence="3" key="1">
    <citation type="submission" date="2010-08" db="EMBL/GenBank/DDBJ databases">
        <authorList>
            <consortium name="Caenorhabditis japonica Sequencing Consortium"/>
            <person name="Wilson R.K."/>
        </authorList>
    </citation>
    <scope>NUCLEOTIDE SEQUENCE [LARGE SCALE GENOMIC DNA]</scope>
    <source>
        <strain evidence="3">DF5081</strain>
    </source>
</reference>
<name>A0A8R1E4I4_CAEJA</name>
<dbReference type="EnsemblMetazoa" id="CJA21060.1">
    <property type="protein sequence ID" value="CJA21060.1"/>
    <property type="gene ID" value="WBGene00176632"/>
</dbReference>
<sequence length="243" mass="27843">MICHKNAQTLRPEQNQKKNTHQKTANTARKQSKGTVKHSYLTRPNKLKTVVDPYTDPTFLTAAFLRCTARESTCPVGPKYHCSPRPSLQTLRRPDRVSTRQPPRFRAFRLGSTTHGCRTPPTPNATWRRLLAATPLLLLVSGLLKKKKIVPIEEEKVKNCEVSKVFSRKAWGAQKTEKSLKMRNELKMMLRCKSAANLNVDVTEIYRRRPQAERATVIVDTPVPDVNHSVVRIALREQRKKRM</sequence>
<evidence type="ECO:0000313" key="2">
    <source>
        <dbReference type="EnsemblMetazoa" id="CJA21060.1"/>
    </source>
</evidence>
<evidence type="ECO:0000313" key="3">
    <source>
        <dbReference type="Proteomes" id="UP000005237"/>
    </source>
</evidence>
<organism evidence="2 3">
    <name type="scientific">Caenorhabditis japonica</name>
    <dbReference type="NCBI Taxonomy" id="281687"/>
    <lineage>
        <taxon>Eukaryota</taxon>
        <taxon>Metazoa</taxon>
        <taxon>Ecdysozoa</taxon>
        <taxon>Nematoda</taxon>
        <taxon>Chromadorea</taxon>
        <taxon>Rhabditida</taxon>
        <taxon>Rhabditina</taxon>
        <taxon>Rhabditomorpha</taxon>
        <taxon>Rhabditoidea</taxon>
        <taxon>Rhabditidae</taxon>
        <taxon>Peloderinae</taxon>
        <taxon>Caenorhabditis</taxon>
    </lineage>
</organism>
<feature type="region of interest" description="Disordered" evidence="1">
    <location>
        <begin position="1"/>
        <end position="37"/>
    </location>
</feature>
<proteinExistence type="predicted"/>
<evidence type="ECO:0000256" key="1">
    <source>
        <dbReference type="SAM" id="MobiDB-lite"/>
    </source>
</evidence>
<dbReference type="AlphaFoldDB" id="A0A8R1E4I4"/>
<feature type="compositionally biased region" description="Polar residues" evidence="1">
    <location>
        <begin position="1"/>
        <end position="13"/>
    </location>
</feature>
<dbReference type="Proteomes" id="UP000005237">
    <property type="component" value="Unassembled WGS sequence"/>
</dbReference>
<reference evidence="2" key="2">
    <citation type="submission" date="2022-06" db="UniProtKB">
        <authorList>
            <consortium name="EnsemblMetazoa"/>
        </authorList>
    </citation>
    <scope>IDENTIFICATION</scope>
    <source>
        <strain evidence="2">DF5081</strain>
    </source>
</reference>
<protein>
    <submittedName>
        <fullName evidence="2">Uncharacterized protein</fullName>
    </submittedName>
</protein>
<accession>A0A8R1E4I4</accession>